<evidence type="ECO:0000313" key="3">
    <source>
        <dbReference type="Proteomes" id="UP000765509"/>
    </source>
</evidence>
<feature type="compositionally biased region" description="Low complexity" evidence="1">
    <location>
        <begin position="137"/>
        <end position="146"/>
    </location>
</feature>
<evidence type="ECO:0000313" key="2">
    <source>
        <dbReference type="EMBL" id="MBW0469829.1"/>
    </source>
</evidence>
<comment type="caution">
    <text evidence="2">The sequence shown here is derived from an EMBL/GenBank/DDBJ whole genome shotgun (WGS) entry which is preliminary data.</text>
</comment>
<gene>
    <name evidence="2" type="ORF">O181_009544</name>
</gene>
<dbReference type="Proteomes" id="UP000765509">
    <property type="component" value="Unassembled WGS sequence"/>
</dbReference>
<evidence type="ECO:0000256" key="1">
    <source>
        <dbReference type="SAM" id="MobiDB-lite"/>
    </source>
</evidence>
<reference evidence="2" key="1">
    <citation type="submission" date="2021-03" db="EMBL/GenBank/DDBJ databases">
        <title>Draft genome sequence of rust myrtle Austropuccinia psidii MF-1, a brazilian biotype.</title>
        <authorList>
            <person name="Quecine M.C."/>
            <person name="Pachon D.M.R."/>
            <person name="Bonatelli M.L."/>
            <person name="Correr F.H."/>
            <person name="Franceschini L.M."/>
            <person name="Leite T.F."/>
            <person name="Margarido G.R.A."/>
            <person name="Almeida C.A."/>
            <person name="Ferrarezi J.A."/>
            <person name="Labate C.A."/>
        </authorList>
    </citation>
    <scope>NUCLEOTIDE SEQUENCE</scope>
    <source>
        <strain evidence="2">MF-1</strain>
    </source>
</reference>
<accession>A0A9Q3BPH3</accession>
<sequence>MSRDLACRASSKALPRSVSSGRSRCALVLLPRYSHNHYHPDDPPKTFHFADIRHTFGVYPGGTVKEAPSKERLGLGLSRHLAKETELSPKEYDAKAGVCHCVGSPSPSDPNPPPPPTQPNPPPPPTQPNPPPPPQAPTTQQAVPVVLPYQPAPPVIYVTSPTSPPPVIALAPPAH</sequence>
<feature type="compositionally biased region" description="Pro residues" evidence="1">
    <location>
        <begin position="107"/>
        <end position="136"/>
    </location>
</feature>
<keyword evidence="3" id="KW-1185">Reference proteome</keyword>
<dbReference type="EMBL" id="AVOT02002282">
    <property type="protein sequence ID" value="MBW0469829.1"/>
    <property type="molecule type" value="Genomic_DNA"/>
</dbReference>
<proteinExistence type="predicted"/>
<feature type="region of interest" description="Disordered" evidence="1">
    <location>
        <begin position="97"/>
        <end position="175"/>
    </location>
</feature>
<organism evidence="2 3">
    <name type="scientific">Austropuccinia psidii MF-1</name>
    <dbReference type="NCBI Taxonomy" id="1389203"/>
    <lineage>
        <taxon>Eukaryota</taxon>
        <taxon>Fungi</taxon>
        <taxon>Dikarya</taxon>
        <taxon>Basidiomycota</taxon>
        <taxon>Pucciniomycotina</taxon>
        <taxon>Pucciniomycetes</taxon>
        <taxon>Pucciniales</taxon>
        <taxon>Sphaerophragmiaceae</taxon>
        <taxon>Austropuccinia</taxon>
    </lineage>
</organism>
<dbReference type="AlphaFoldDB" id="A0A9Q3BPH3"/>
<protein>
    <submittedName>
        <fullName evidence="2">Uncharacterized protein</fullName>
    </submittedName>
</protein>
<name>A0A9Q3BPH3_9BASI</name>